<accession>A0A6M3JZG1</accession>
<proteinExistence type="predicted"/>
<protein>
    <submittedName>
        <fullName evidence="1">Uncharacterized protein</fullName>
    </submittedName>
</protein>
<sequence>MQFKNIKNVVVKKNDKWFKGSIEDYVLTSTTEIKGLKDVDNVSSYISLKDYMKKNEFHTFTKEMILKKLDVEMLYISEEPFTTIKQFKSTYWEDKNLICKKCIKDCKQSSRANVISCSEFKEIKSSE</sequence>
<gene>
    <name evidence="1" type="ORF">MM415A02139_0010</name>
</gene>
<dbReference type="EMBL" id="MT142065">
    <property type="protein sequence ID" value="QJA73975.1"/>
    <property type="molecule type" value="Genomic_DNA"/>
</dbReference>
<name>A0A6M3JZG1_9ZZZZ</name>
<dbReference type="AlphaFoldDB" id="A0A6M3JZG1"/>
<organism evidence="1">
    <name type="scientific">viral metagenome</name>
    <dbReference type="NCBI Taxonomy" id="1070528"/>
    <lineage>
        <taxon>unclassified sequences</taxon>
        <taxon>metagenomes</taxon>
        <taxon>organismal metagenomes</taxon>
    </lineage>
</organism>
<reference evidence="1" key="1">
    <citation type="submission" date="2020-03" db="EMBL/GenBank/DDBJ databases">
        <title>The deep terrestrial virosphere.</title>
        <authorList>
            <person name="Holmfeldt K."/>
            <person name="Nilsson E."/>
            <person name="Simone D."/>
            <person name="Lopez-Fernandez M."/>
            <person name="Wu X."/>
            <person name="de Brujin I."/>
            <person name="Lundin D."/>
            <person name="Andersson A."/>
            <person name="Bertilsson S."/>
            <person name="Dopson M."/>
        </authorList>
    </citation>
    <scope>NUCLEOTIDE SEQUENCE</scope>
    <source>
        <strain evidence="1">MM415A02139</strain>
    </source>
</reference>
<evidence type="ECO:0000313" key="1">
    <source>
        <dbReference type="EMBL" id="QJA73975.1"/>
    </source>
</evidence>